<evidence type="ECO:0000313" key="6">
    <source>
        <dbReference type="Proteomes" id="UP000594961"/>
    </source>
</evidence>
<dbReference type="InterPro" id="IPR011711">
    <property type="entry name" value="GntR_C"/>
</dbReference>
<evidence type="ECO:0000256" key="3">
    <source>
        <dbReference type="ARBA" id="ARBA00023163"/>
    </source>
</evidence>
<dbReference type="Gene3D" id="1.10.10.10">
    <property type="entry name" value="Winged helix-like DNA-binding domain superfamily/Winged helix DNA-binding domain"/>
    <property type="match status" value="1"/>
</dbReference>
<dbReference type="Proteomes" id="UP000594961">
    <property type="component" value="Chromosome"/>
</dbReference>
<dbReference type="RefSeq" id="WP_197554394.1">
    <property type="nucleotide sequence ID" value="NZ_CP063212.1"/>
</dbReference>
<dbReference type="EMBL" id="CP063212">
    <property type="protein sequence ID" value="QOR48176.1"/>
    <property type="molecule type" value="Genomic_DNA"/>
</dbReference>
<name>A0A7M1R246_9ACTO</name>
<dbReference type="GO" id="GO:0003677">
    <property type="term" value="F:DNA binding"/>
    <property type="evidence" value="ECO:0007669"/>
    <property type="project" value="UniProtKB-KW"/>
</dbReference>
<dbReference type="SMART" id="SM00895">
    <property type="entry name" value="FCD"/>
    <property type="match status" value="1"/>
</dbReference>
<dbReference type="Pfam" id="PF07729">
    <property type="entry name" value="FCD"/>
    <property type="match status" value="1"/>
</dbReference>
<sequence>MLSDKSAQVLLQKFSPTTMSGRANEPIAAINRSSATMDAVKAYILNHDLKPGDPLPTEAALCETLHVSRSSVREALRKLEALDIVRVHQGRGSFVGDMSLEPMVETLVLRFALDKSSGAESLRQVVSMRRYIDLGVANSIVAAMKGTDNPGLHELVARMVKKASDGKTYMEEDIAFHSGLMSYLNNELVSQLNAAMWLVHQAFIPELDVSRKASLLETAQAHQKMLETAEAGDAPAYRQAVREHYAPLANILELD</sequence>
<dbReference type="CDD" id="cd07377">
    <property type="entry name" value="WHTH_GntR"/>
    <property type="match status" value="1"/>
</dbReference>
<dbReference type="PANTHER" id="PTHR43537">
    <property type="entry name" value="TRANSCRIPTIONAL REGULATOR, GNTR FAMILY"/>
    <property type="match status" value="1"/>
</dbReference>
<dbReference type="PROSITE" id="PS50949">
    <property type="entry name" value="HTH_GNTR"/>
    <property type="match status" value="1"/>
</dbReference>
<accession>A0A7M1R246</accession>
<dbReference type="PANTHER" id="PTHR43537:SF5">
    <property type="entry name" value="UXU OPERON TRANSCRIPTIONAL REGULATOR"/>
    <property type="match status" value="1"/>
</dbReference>
<dbReference type="GO" id="GO:0003700">
    <property type="term" value="F:DNA-binding transcription factor activity"/>
    <property type="evidence" value="ECO:0007669"/>
    <property type="project" value="InterPro"/>
</dbReference>
<organism evidence="5 6">
    <name type="scientific">Trueperella pecoris</name>
    <dbReference type="NCBI Taxonomy" id="2733571"/>
    <lineage>
        <taxon>Bacteria</taxon>
        <taxon>Bacillati</taxon>
        <taxon>Actinomycetota</taxon>
        <taxon>Actinomycetes</taxon>
        <taxon>Actinomycetales</taxon>
        <taxon>Actinomycetaceae</taxon>
        <taxon>Trueperella</taxon>
    </lineage>
</organism>
<dbReference type="Pfam" id="PF00392">
    <property type="entry name" value="GntR"/>
    <property type="match status" value="1"/>
</dbReference>
<dbReference type="InterPro" id="IPR036390">
    <property type="entry name" value="WH_DNA-bd_sf"/>
</dbReference>
<dbReference type="SUPFAM" id="SSF46785">
    <property type="entry name" value="Winged helix' DNA-binding domain"/>
    <property type="match status" value="1"/>
</dbReference>
<gene>
    <name evidence="5" type="ORF">INS90_02475</name>
</gene>
<reference evidence="5 6" key="1">
    <citation type="submission" date="2020-10" db="EMBL/GenBank/DDBJ databases">
        <title>Trueperella pecoris sp. nov. isolated from bovine and porcine specimens.</title>
        <authorList>
            <person name="Schoenecker L."/>
            <person name="Schnydrig P."/>
            <person name="Brodard I."/>
            <person name="Thomann A."/>
            <person name="Hemphill A."/>
            <person name="Rodriguez-Campos S."/>
            <person name="Perreten V."/>
            <person name="Jores J."/>
            <person name="Kittl S."/>
        </authorList>
    </citation>
    <scope>NUCLEOTIDE SEQUENCE [LARGE SCALE GENOMIC DNA]</scope>
    <source>
        <strain evidence="5 6">19OD0592</strain>
    </source>
</reference>
<evidence type="ECO:0000256" key="1">
    <source>
        <dbReference type="ARBA" id="ARBA00023015"/>
    </source>
</evidence>
<dbReference type="PRINTS" id="PR00035">
    <property type="entry name" value="HTHGNTR"/>
</dbReference>
<keyword evidence="2" id="KW-0238">DNA-binding</keyword>
<dbReference type="SUPFAM" id="SSF48008">
    <property type="entry name" value="GntR ligand-binding domain-like"/>
    <property type="match status" value="1"/>
</dbReference>
<feature type="domain" description="HTH gntR-type" evidence="4">
    <location>
        <begin position="30"/>
        <end position="98"/>
    </location>
</feature>
<proteinExistence type="predicted"/>
<protein>
    <submittedName>
        <fullName evidence="5">FadR family transcriptional regulator</fullName>
    </submittedName>
</protein>
<keyword evidence="1" id="KW-0805">Transcription regulation</keyword>
<dbReference type="InterPro" id="IPR036388">
    <property type="entry name" value="WH-like_DNA-bd_sf"/>
</dbReference>
<dbReference type="InterPro" id="IPR008920">
    <property type="entry name" value="TF_FadR/GntR_C"/>
</dbReference>
<evidence type="ECO:0000256" key="2">
    <source>
        <dbReference type="ARBA" id="ARBA00023125"/>
    </source>
</evidence>
<dbReference type="Gene3D" id="1.20.120.530">
    <property type="entry name" value="GntR ligand-binding domain-like"/>
    <property type="match status" value="1"/>
</dbReference>
<dbReference type="AlphaFoldDB" id="A0A7M1R246"/>
<evidence type="ECO:0000313" key="5">
    <source>
        <dbReference type="EMBL" id="QOR48176.1"/>
    </source>
</evidence>
<keyword evidence="3" id="KW-0804">Transcription</keyword>
<dbReference type="InterPro" id="IPR000524">
    <property type="entry name" value="Tscrpt_reg_HTH_GntR"/>
</dbReference>
<dbReference type="SMART" id="SM00345">
    <property type="entry name" value="HTH_GNTR"/>
    <property type="match status" value="1"/>
</dbReference>
<evidence type="ECO:0000259" key="4">
    <source>
        <dbReference type="PROSITE" id="PS50949"/>
    </source>
</evidence>